<feature type="region of interest" description="Disordered" evidence="11">
    <location>
        <begin position="196"/>
        <end position="240"/>
    </location>
</feature>
<dbReference type="Gene3D" id="1.20.870.10">
    <property type="entry name" value="Son of sevenless (SoS) protein Chain: S domain 1"/>
    <property type="match status" value="1"/>
</dbReference>
<keyword evidence="10" id="KW-0344">Guanine-nucleotide releasing factor</keyword>
<dbReference type="SUPFAM" id="SSF51206">
    <property type="entry name" value="cAMP-binding domain-like"/>
    <property type="match status" value="2"/>
</dbReference>
<organism evidence="15 17">
    <name type="scientific">Rotaria socialis</name>
    <dbReference type="NCBI Taxonomy" id="392032"/>
    <lineage>
        <taxon>Eukaryota</taxon>
        <taxon>Metazoa</taxon>
        <taxon>Spiralia</taxon>
        <taxon>Gnathifera</taxon>
        <taxon>Rotifera</taxon>
        <taxon>Eurotatoria</taxon>
        <taxon>Bdelloidea</taxon>
        <taxon>Philodinida</taxon>
        <taxon>Philodinidae</taxon>
        <taxon>Rotaria</taxon>
    </lineage>
</organism>
<feature type="compositionally biased region" description="Low complexity" evidence="11">
    <location>
        <begin position="211"/>
        <end position="221"/>
    </location>
</feature>
<dbReference type="PROSITE" id="PS50212">
    <property type="entry name" value="RASGEF_NTER"/>
    <property type="match status" value="1"/>
</dbReference>
<evidence type="ECO:0000256" key="9">
    <source>
        <dbReference type="ARBA" id="ARBA00023136"/>
    </source>
</evidence>
<dbReference type="PANTHER" id="PTHR45161:SF2">
    <property type="entry name" value="RAP GUANINE NUCLEOTIDE EXCHANGE FACTOR 2"/>
    <property type="match status" value="1"/>
</dbReference>
<evidence type="ECO:0000256" key="1">
    <source>
        <dbReference type="ARBA" id="ARBA00004177"/>
    </source>
</evidence>
<dbReference type="Proteomes" id="UP000663848">
    <property type="component" value="Unassembled WGS sequence"/>
</dbReference>
<evidence type="ECO:0000256" key="2">
    <source>
        <dbReference type="ARBA" id="ARBA00004236"/>
    </source>
</evidence>
<evidence type="ECO:0000256" key="6">
    <source>
        <dbReference type="ARBA" id="ARBA00022490"/>
    </source>
</evidence>
<dbReference type="PROSITE" id="PS50106">
    <property type="entry name" value="PDZ"/>
    <property type="match status" value="1"/>
</dbReference>
<evidence type="ECO:0000259" key="14">
    <source>
        <dbReference type="PROSITE" id="PS50212"/>
    </source>
</evidence>
<dbReference type="Gene3D" id="2.60.120.10">
    <property type="entry name" value="Jelly Rolls"/>
    <property type="match status" value="2"/>
</dbReference>
<feature type="domain" description="PDZ" evidence="13">
    <location>
        <begin position="563"/>
        <end position="636"/>
    </location>
</feature>
<dbReference type="SMART" id="SM00229">
    <property type="entry name" value="RasGEFN"/>
    <property type="match status" value="1"/>
</dbReference>
<comment type="caution">
    <text evidence="15">The sequence shown here is derived from an EMBL/GenBank/DDBJ whole genome shotgun (WGS) entry which is preliminary data.</text>
</comment>
<dbReference type="AlphaFoldDB" id="A0A817SS26"/>
<proteinExistence type="predicted"/>
<evidence type="ECO:0000256" key="4">
    <source>
        <dbReference type="ARBA" id="ARBA00022468"/>
    </source>
</evidence>
<evidence type="ECO:0000259" key="13">
    <source>
        <dbReference type="PROSITE" id="PS50106"/>
    </source>
</evidence>
<evidence type="ECO:0000313" key="17">
    <source>
        <dbReference type="Proteomes" id="UP000663872"/>
    </source>
</evidence>
<dbReference type="InterPro" id="IPR018490">
    <property type="entry name" value="cNMP-bd_dom_sf"/>
</dbReference>
<dbReference type="InterPro" id="IPR000651">
    <property type="entry name" value="Ras-like_Gua-exchang_fac_N"/>
</dbReference>
<dbReference type="CDD" id="cd06755">
    <property type="entry name" value="PDZ_RapGEF2_RapGEF6-like"/>
    <property type="match status" value="1"/>
</dbReference>
<feature type="domain" description="N-terminal Ras-GEF" evidence="14">
    <location>
        <begin position="438"/>
        <end position="558"/>
    </location>
</feature>
<dbReference type="SMART" id="SM00228">
    <property type="entry name" value="PDZ"/>
    <property type="match status" value="1"/>
</dbReference>
<name>A0A817SS26_9BILA</name>
<feature type="compositionally biased region" description="Polar residues" evidence="11">
    <location>
        <begin position="222"/>
        <end position="240"/>
    </location>
</feature>
<dbReference type="Proteomes" id="UP000663872">
    <property type="component" value="Unassembled WGS sequence"/>
</dbReference>
<dbReference type="GO" id="GO:0005768">
    <property type="term" value="C:endosome"/>
    <property type="evidence" value="ECO:0007669"/>
    <property type="project" value="UniProtKB-SubCell"/>
</dbReference>
<dbReference type="InterPro" id="IPR014710">
    <property type="entry name" value="RmlC-like_jellyroll"/>
</dbReference>
<dbReference type="CDD" id="cd06224">
    <property type="entry name" value="REM"/>
    <property type="match status" value="1"/>
</dbReference>
<evidence type="ECO:0000256" key="10">
    <source>
        <dbReference type="PROSITE-ProRule" id="PRU00135"/>
    </source>
</evidence>
<protein>
    <submittedName>
        <fullName evidence="15">Uncharacterized protein</fullName>
    </submittedName>
</protein>
<accession>A0A817SS26</accession>
<dbReference type="InterPro" id="IPR036034">
    <property type="entry name" value="PDZ_sf"/>
</dbReference>
<keyword evidence="7" id="KW-0597">Phosphoprotein</keyword>
<evidence type="ECO:0000256" key="7">
    <source>
        <dbReference type="ARBA" id="ARBA00022553"/>
    </source>
</evidence>
<evidence type="ECO:0000256" key="8">
    <source>
        <dbReference type="ARBA" id="ARBA00022753"/>
    </source>
</evidence>
<dbReference type="GO" id="GO:0005085">
    <property type="term" value="F:guanyl-nucleotide exchange factor activity"/>
    <property type="evidence" value="ECO:0007669"/>
    <property type="project" value="UniProtKB-KW"/>
</dbReference>
<dbReference type="InterPro" id="IPR001478">
    <property type="entry name" value="PDZ"/>
</dbReference>
<evidence type="ECO:0000256" key="3">
    <source>
        <dbReference type="ARBA" id="ARBA00004496"/>
    </source>
</evidence>
<dbReference type="PANTHER" id="PTHR45161">
    <property type="entry name" value="CYTOSKELETON-ASSOCIATED PROTEIN 4"/>
    <property type="match status" value="1"/>
</dbReference>
<dbReference type="Pfam" id="PF00595">
    <property type="entry name" value="PDZ"/>
    <property type="match status" value="1"/>
</dbReference>
<evidence type="ECO:0000259" key="12">
    <source>
        <dbReference type="PROSITE" id="PS50042"/>
    </source>
</evidence>
<dbReference type="Gene3D" id="2.30.42.10">
    <property type="match status" value="1"/>
</dbReference>
<evidence type="ECO:0000256" key="11">
    <source>
        <dbReference type="SAM" id="MobiDB-lite"/>
    </source>
</evidence>
<gene>
    <name evidence="15" type="ORF">GRG538_LOCUS464</name>
    <name evidence="16" type="ORF">QYT958_LOCUS16045</name>
</gene>
<evidence type="ECO:0000313" key="15">
    <source>
        <dbReference type="EMBL" id="CAF3299886.1"/>
    </source>
</evidence>
<reference evidence="15" key="1">
    <citation type="submission" date="2021-02" db="EMBL/GenBank/DDBJ databases">
        <authorList>
            <person name="Nowell W R."/>
        </authorList>
    </citation>
    <scope>NUCLEOTIDE SEQUENCE</scope>
</reference>
<feature type="domain" description="Cyclic nucleotide-binding" evidence="12">
    <location>
        <begin position="305"/>
        <end position="371"/>
    </location>
</feature>
<keyword evidence="5" id="KW-1003">Cell membrane</keyword>
<feature type="region of interest" description="Disordered" evidence="11">
    <location>
        <begin position="714"/>
        <end position="746"/>
    </location>
</feature>
<sequence>MYSNNMTLPTYGTELPFRQSVAKAPSERTTQDLTVINGYLRSLEALSALRESNIRHLCKTIRYETCDAHHVLFSRGELNTCWYILLSGSVFIESTMYLPRASFGKRTPSNQYRINECVILEPSEMLVIDYPELDHAVHSHESLKRIGCQHNYQHEQPIVSVEEQQSIIVDPSTTMSINRKKNPQNKHRSIITTNMNDIHPSMTRSSHSRASDTSSAYSGSDVMQSSTNGEDSLLTNNGDNCLGQNDDGGLSRCISIHETDDESETSSEHSFPLHDHIRESLLKDANERTDDDIEAILECLIHFPAFANLTLHVRRELCKVLVYAQVEKAQTVVMNDGERYDSWSVIINGTVDDETLDGQLIRTLIVGQSFGCGPTLDQYCHTGIMKTRVDNCQFVVVAQNDYYAILNQGEKNIRKIEENDKIVMVKEIRMNEDEQNIPREIVIKATTEKLLDLLVDELQLTNDPNYAQDFLLTHRTFVDNPTVITNKLLDYFDNNRNSASCEHIARVVLSWVNNHYNDFETNTKLYEFLEIFDDRLQNHELEHIRSWRHLINLACFTRASIRHITLTRSTRDDVLNFNILGGTDTLANNGIFVSKVEKNSKAYEAGLRRGDQILSVNGQSFDYLTHVRALEVLRGTTHLSLTLKSNLMGLNDIVHPEKSPGRKKRHDMPFYEQEIRNRLNNLFPICSVSTSPPATNNSSSIIIMNSPSDSFTSDYSSSTNQIRPPLTTITPTKNNLTPYTEKTKPRPLTKRMGFKRAVMQKFKMTKHNR</sequence>
<keyword evidence="8" id="KW-0967">Endosome</keyword>
<dbReference type="EMBL" id="CAJOBR010002288">
    <property type="protein sequence ID" value="CAF4670816.1"/>
    <property type="molecule type" value="Genomic_DNA"/>
</dbReference>
<dbReference type="SUPFAM" id="SSF48366">
    <property type="entry name" value="Ras GEF"/>
    <property type="match status" value="1"/>
</dbReference>
<keyword evidence="9" id="KW-0472">Membrane</keyword>
<dbReference type="InterPro" id="IPR000595">
    <property type="entry name" value="cNMP-bd_dom"/>
</dbReference>
<keyword evidence="4" id="KW-0343">GTPase activation</keyword>
<dbReference type="PROSITE" id="PS50042">
    <property type="entry name" value="CNMP_BINDING_3"/>
    <property type="match status" value="1"/>
</dbReference>
<feature type="compositionally biased region" description="Polar residues" evidence="11">
    <location>
        <begin position="727"/>
        <end position="740"/>
    </location>
</feature>
<dbReference type="EMBL" id="CAJNYT010000012">
    <property type="protein sequence ID" value="CAF3299886.1"/>
    <property type="molecule type" value="Genomic_DNA"/>
</dbReference>
<dbReference type="SUPFAM" id="SSF50156">
    <property type="entry name" value="PDZ domain-like"/>
    <property type="match status" value="1"/>
</dbReference>
<comment type="subcellular location">
    <subcellularLocation>
        <location evidence="2">Cell membrane</location>
    </subcellularLocation>
    <subcellularLocation>
        <location evidence="3">Cytoplasm</location>
    </subcellularLocation>
    <subcellularLocation>
        <location evidence="1">Endosome</location>
    </subcellularLocation>
</comment>
<keyword evidence="6" id="KW-0963">Cytoplasm</keyword>
<dbReference type="CDD" id="cd00038">
    <property type="entry name" value="CAP_ED"/>
    <property type="match status" value="1"/>
</dbReference>
<dbReference type="Pfam" id="PF00618">
    <property type="entry name" value="RasGEF_N"/>
    <property type="match status" value="1"/>
</dbReference>
<evidence type="ECO:0000313" key="16">
    <source>
        <dbReference type="EMBL" id="CAF4670816.1"/>
    </source>
</evidence>
<dbReference type="InterPro" id="IPR023578">
    <property type="entry name" value="Ras_GEF_dom_sf"/>
</dbReference>
<dbReference type="GO" id="GO:0005096">
    <property type="term" value="F:GTPase activator activity"/>
    <property type="evidence" value="ECO:0007669"/>
    <property type="project" value="UniProtKB-KW"/>
</dbReference>
<evidence type="ECO:0000256" key="5">
    <source>
        <dbReference type="ARBA" id="ARBA00022475"/>
    </source>
</evidence>
<dbReference type="GO" id="GO:0005886">
    <property type="term" value="C:plasma membrane"/>
    <property type="evidence" value="ECO:0007669"/>
    <property type="project" value="UniProtKB-SubCell"/>
</dbReference>